<evidence type="ECO:0000256" key="1">
    <source>
        <dbReference type="ARBA" id="ARBA00006129"/>
    </source>
</evidence>
<dbReference type="InterPro" id="IPR003696">
    <property type="entry name" value="Carbtransf_dom"/>
</dbReference>
<dbReference type="PANTHER" id="PTHR34847">
    <property type="entry name" value="NODULATION PROTEIN U"/>
    <property type="match status" value="1"/>
</dbReference>
<dbReference type="InterPro" id="IPR051338">
    <property type="entry name" value="NodU/CmcH_Carbamoyltrnsfr"/>
</dbReference>
<proteinExistence type="inferred from homology"/>
<evidence type="ECO:0000313" key="4">
    <source>
        <dbReference type="EMBL" id="OGL88799.1"/>
    </source>
</evidence>
<dbReference type="GO" id="GO:0003824">
    <property type="term" value="F:catalytic activity"/>
    <property type="evidence" value="ECO:0007669"/>
    <property type="project" value="InterPro"/>
</dbReference>
<dbReference type="Pfam" id="PF02543">
    <property type="entry name" value="Carbam_trans_N"/>
    <property type="match status" value="1"/>
</dbReference>
<dbReference type="AlphaFoldDB" id="A0A1F7VE48"/>
<dbReference type="Gene3D" id="3.30.420.40">
    <property type="match status" value="2"/>
</dbReference>
<dbReference type="EMBL" id="MGES01000026">
    <property type="protein sequence ID" value="OGL88799.1"/>
    <property type="molecule type" value="Genomic_DNA"/>
</dbReference>
<gene>
    <name evidence="4" type="ORF">A3H75_00055</name>
</gene>
<protein>
    <recommendedName>
        <fullName evidence="6">Carbamoyltransferase</fullName>
    </recommendedName>
</protein>
<dbReference type="InterPro" id="IPR038152">
    <property type="entry name" value="Carbam_trans_C_sf"/>
</dbReference>
<dbReference type="Proteomes" id="UP000176678">
    <property type="component" value="Unassembled WGS sequence"/>
</dbReference>
<accession>A0A1F7VE48</accession>
<feature type="domain" description="Carbamoyltransferase C-terminal" evidence="3">
    <location>
        <begin position="389"/>
        <end position="561"/>
    </location>
</feature>
<evidence type="ECO:0000259" key="3">
    <source>
        <dbReference type="Pfam" id="PF16861"/>
    </source>
</evidence>
<reference evidence="4 5" key="1">
    <citation type="journal article" date="2016" name="Nat. Commun.">
        <title>Thousands of microbial genomes shed light on interconnected biogeochemical processes in an aquifer system.</title>
        <authorList>
            <person name="Anantharaman K."/>
            <person name="Brown C.T."/>
            <person name="Hug L.A."/>
            <person name="Sharon I."/>
            <person name="Castelle C.J."/>
            <person name="Probst A.J."/>
            <person name="Thomas B.C."/>
            <person name="Singh A."/>
            <person name="Wilkins M.J."/>
            <person name="Karaoz U."/>
            <person name="Brodie E.L."/>
            <person name="Williams K.H."/>
            <person name="Hubbard S.S."/>
            <person name="Banfield J.F."/>
        </authorList>
    </citation>
    <scope>NUCLEOTIDE SEQUENCE [LARGE SCALE GENOMIC DNA]</scope>
</reference>
<evidence type="ECO:0008006" key="6">
    <source>
        <dbReference type="Google" id="ProtNLM"/>
    </source>
</evidence>
<organism evidence="4 5">
    <name type="scientific">Candidatus Uhrbacteria bacterium RIFCSPLOWO2_02_FULL_51_9</name>
    <dbReference type="NCBI Taxonomy" id="1802410"/>
    <lineage>
        <taxon>Bacteria</taxon>
        <taxon>Candidatus Uhriibacteriota</taxon>
    </lineage>
</organism>
<dbReference type="STRING" id="1802410.A3H75_00055"/>
<dbReference type="SUPFAM" id="SSF53067">
    <property type="entry name" value="Actin-like ATPase domain"/>
    <property type="match status" value="1"/>
</dbReference>
<dbReference type="Gene3D" id="3.90.870.20">
    <property type="entry name" value="Carbamoyltransferase, C-terminal domain"/>
    <property type="match status" value="1"/>
</dbReference>
<feature type="domain" description="Carbamoyltransferase" evidence="2">
    <location>
        <begin position="2"/>
        <end position="335"/>
    </location>
</feature>
<comment type="caution">
    <text evidence="4">The sequence shown here is derived from an EMBL/GenBank/DDBJ whole genome shotgun (WGS) entry which is preliminary data.</text>
</comment>
<comment type="similarity">
    <text evidence="1">Belongs to the NodU/CmcH family.</text>
</comment>
<sequence>MILGISCYYHDAAACLLVDGKLIAAAEEERFTRKKHDSSFPVHAIEYCLQKAGVTMKDVEHVVFYEKPLLKFERLLFQHIYAFPKSLWLFVRTIPHWLSDKLRIHYTLKKLKYRGPVYFIHHHLAHAAASYLGSPFEQAAICTVDGVGEWTTTAVGYADGNKIELKKHIQFPHSLGLLYSAVTAYLGFSVNNSEYKVMGLAPHGNPEIYKEHFKKLISWKTDGSYRLDMSYFDFHWSDHMFSSKFLGLFGPQRKPESELLQKHKDIAASLQWVVEEILMTMLNCLYLETRCENLVMGGGVALNSVANGKILSKTPFKNLWIHPNATDGGSSIGAAWYLHNVIFGQKRWRFSNPFLGPSFTDDEVKNFLETNRVHYHKFASREELIERTADIIWDNKVVGWFQGGMEWGPRALGARSILSNPCNPDMREILNLKVKHREPFRPFAPVVCHEDALTYFECDTPIPEPTDYMLMVYPIRQEYREKIPSVTHVDGSGRLQTIRRELHPLYYDLIKSFGRRSGIPILINTSFNIRGEPIVCAPFDAFRCMMGTEIDCLVMGSFLIWRHENLKDSWDSEVCLD</sequence>
<dbReference type="PANTHER" id="PTHR34847:SF1">
    <property type="entry name" value="NODULATION PROTEIN U"/>
    <property type="match status" value="1"/>
</dbReference>
<dbReference type="Pfam" id="PF16861">
    <property type="entry name" value="Carbam_trans_C"/>
    <property type="match status" value="1"/>
</dbReference>
<evidence type="ECO:0000259" key="2">
    <source>
        <dbReference type="Pfam" id="PF02543"/>
    </source>
</evidence>
<dbReference type="CDD" id="cd24098">
    <property type="entry name" value="ASKHA_NBD_TobZ_N"/>
    <property type="match status" value="1"/>
</dbReference>
<dbReference type="InterPro" id="IPR031730">
    <property type="entry name" value="Carbam_trans_C"/>
</dbReference>
<name>A0A1F7VE48_9BACT</name>
<dbReference type="InterPro" id="IPR043129">
    <property type="entry name" value="ATPase_NBD"/>
</dbReference>
<evidence type="ECO:0000313" key="5">
    <source>
        <dbReference type="Proteomes" id="UP000176678"/>
    </source>
</evidence>